<reference evidence="3" key="1">
    <citation type="journal article" date="2019" name="Int. J. Syst. Evol. Microbiol.">
        <title>The Global Catalogue of Microorganisms (GCM) 10K type strain sequencing project: providing services to taxonomists for standard genome sequencing and annotation.</title>
        <authorList>
            <consortium name="The Broad Institute Genomics Platform"/>
            <consortium name="The Broad Institute Genome Sequencing Center for Infectious Disease"/>
            <person name="Wu L."/>
            <person name="Ma J."/>
        </authorList>
    </citation>
    <scope>NUCLEOTIDE SEQUENCE [LARGE SCALE GENOMIC DNA]</scope>
    <source>
        <strain evidence="3">JCM 17656</strain>
    </source>
</reference>
<feature type="transmembrane region" description="Helical" evidence="1">
    <location>
        <begin position="42"/>
        <end position="65"/>
    </location>
</feature>
<evidence type="ECO:0000313" key="3">
    <source>
        <dbReference type="Proteomes" id="UP001500707"/>
    </source>
</evidence>
<proteinExistence type="predicted"/>
<evidence type="ECO:0000256" key="1">
    <source>
        <dbReference type="SAM" id="Phobius"/>
    </source>
</evidence>
<dbReference type="PANTHER" id="PTHR37314:SF4">
    <property type="entry name" value="UPF0700 TRANSMEMBRANE PROTEIN YOAK"/>
    <property type="match status" value="1"/>
</dbReference>
<dbReference type="PANTHER" id="PTHR37314">
    <property type="entry name" value="SLR0142 PROTEIN"/>
    <property type="match status" value="1"/>
</dbReference>
<feature type="transmembrane region" description="Helical" evidence="1">
    <location>
        <begin position="102"/>
        <end position="122"/>
    </location>
</feature>
<feature type="transmembrane region" description="Helical" evidence="1">
    <location>
        <begin position="20"/>
        <end position="37"/>
    </location>
</feature>
<dbReference type="Pfam" id="PF06912">
    <property type="entry name" value="DUF1275"/>
    <property type="match status" value="1"/>
</dbReference>
<dbReference type="Proteomes" id="UP001500707">
    <property type="component" value="Unassembled WGS sequence"/>
</dbReference>
<name>A0ABP6ZA92_9ACTN</name>
<sequence length="225" mass="23547">MHTTLRLISAWLFHEDPDRHGSLPALLLLLTFISGLMDAASFINLGGVFVTIMTGNMVLLALAIADSHWSAALAFLTSLVFFLLGAVIAARIATRIGARLRIVAVLAGMEATLISGAMAAYFAGASNHMIIALLATAMGVQNSVVHKLRVPDMTTTLITRAIVGVASDSFDAAVRRRLLSIGVLFIGALLGGLLEIRCSLAVVLISVAVLLALTAVLAHTAPPVD</sequence>
<dbReference type="InterPro" id="IPR010699">
    <property type="entry name" value="DUF1275"/>
</dbReference>
<dbReference type="RefSeq" id="WP_346186876.1">
    <property type="nucleotide sequence ID" value="NZ_BAABCE010000060.1"/>
</dbReference>
<feature type="transmembrane region" description="Helical" evidence="1">
    <location>
        <begin position="200"/>
        <end position="221"/>
    </location>
</feature>
<feature type="transmembrane region" description="Helical" evidence="1">
    <location>
        <begin position="71"/>
        <end position="90"/>
    </location>
</feature>
<keyword evidence="1" id="KW-0812">Transmembrane</keyword>
<evidence type="ECO:0000313" key="2">
    <source>
        <dbReference type="EMBL" id="GAA3598461.1"/>
    </source>
</evidence>
<accession>A0ABP6ZA92</accession>
<gene>
    <name evidence="2" type="ORF">GCM10022295_93210</name>
</gene>
<keyword evidence="1" id="KW-0472">Membrane</keyword>
<protein>
    <submittedName>
        <fullName evidence="2">YoaK family protein</fullName>
    </submittedName>
</protein>
<keyword evidence="1" id="KW-1133">Transmembrane helix</keyword>
<feature type="transmembrane region" description="Helical" evidence="1">
    <location>
        <begin position="178"/>
        <end position="194"/>
    </location>
</feature>
<dbReference type="EMBL" id="BAABCE010000060">
    <property type="protein sequence ID" value="GAA3598461.1"/>
    <property type="molecule type" value="Genomic_DNA"/>
</dbReference>
<organism evidence="2 3">
    <name type="scientific">Streptomyces osmaniensis</name>
    <dbReference type="NCBI Taxonomy" id="593134"/>
    <lineage>
        <taxon>Bacteria</taxon>
        <taxon>Bacillati</taxon>
        <taxon>Actinomycetota</taxon>
        <taxon>Actinomycetes</taxon>
        <taxon>Kitasatosporales</taxon>
        <taxon>Streptomycetaceae</taxon>
        <taxon>Streptomyces</taxon>
    </lineage>
</organism>
<comment type="caution">
    <text evidence="2">The sequence shown here is derived from an EMBL/GenBank/DDBJ whole genome shotgun (WGS) entry which is preliminary data.</text>
</comment>
<keyword evidence="3" id="KW-1185">Reference proteome</keyword>